<evidence type="ECO:0000313" key="2">
    <source>
        <dbReference type="EMBL" id="RQM28896.1"/>
    </source>
</evidence>
<dbReference type="EMBL" id="MZMZ02001593">
    <property type="protein sequence ID" value="RQM28896.1"/>
    <property type="molecule type" value="Genomic_DNA"/>
</dbReference>
<comment type="caution">
    <text evidence="2">The sequence shown here is derived from an EMBL/GenBank/DDBJ whole genome shotgun (WGS) entry which is preliminary data.</text>
</comment>
<dbReference type="AlphaFoldDB" id="A0A3R7WLK0"/>
<feature type="domain" description="Glycoside hydrolase family 38 N-terminal" evidence="1">
    <location>
        <begin position="96"/>
        <end position="155"/>
    </location>
</feature>
<dbReference type="GO" id="GO:0004559">
    <property type="term" value="F:alpha-mannosidase activity"/>
    <property type="evidence" value="ECO:0007669"/>
    <property type="project" value="InterPro"/>
</dbReference>
<dbReference type="GO" id="GO:0005764">
    <property type="term" value="C:lysosome"/>
    <property type="evidence" value="ECO:0007669"/>
    <property type="project" value="TreeGrafter"/>
</dbReference>
<evidence type="ECO:0000313" key="3">
    <source>
        <dbReference type="Proteomes" id="UP000284702"/>
    </source>
</evidence>
<proteinExistence type="predicted"/>
<sequence length="174" mass="19964">MKKTRKNSSDLAGSATHVLRNAHFGDHLGFASFIDCVDDMLSALVPAVLVAMLLQGTDSAVHKTPPLRECDGWTPRYPVNAAYNTTFHGYADDVVNVHLIPHTHDDAGWLLTVDEYFTEQVDYILDTVLVELHKNPDRRFMYVEQAFLRRWYVNSNRFDLVLAMYYELFDKLIP</sequence>
<name>A0A3R7WLK0_APHAT</name>
<dbReference type="PANTHER" id="PTHR11607:SF3">
    <property type="entry name" value="LYSOSOMAL ALPHA-MANNOSIDASE"/>
    <property type="match status" value="1"/>
</dbReference>
<dbReference type="InterPro" id="IPR000602">
    <property type="entry name" value="Glyco_hydro_38_N"/>
</dbReference>
<gene>
    <name evidence="2" type="ORF">B5M09_008161</name>
</gene>
<protein>
    <recommendedName>
        <fullName evidence="1">Glycoside hydrolase family 38 N-terminal domain-containing protein</fullName>
    </recommendedName>
</protein>
<dbReference type="PANTHER" id="PTHR11607">
    <property type="entry name" value="ALPHA-MANNOSIDASE"/>
    <property type="match status" value="1"/>
</dbReference>
<dbReference type="SUPFAM" id="SSF88713">
    <property type="entry name" value="Glycoside hydrolase/deacetylase"/>
    <property type="match status" value="1"/>
</dbReference>
<dbReference type="Gene3D" id="3.20.110.10">
    <property type="entry name" value="Glycoside hydrolase 38, N terminal domain"/>
    <property type="match status" value="1"/>
</dbReference>
<keyword evidence="3" id="KW-1185">Reference proteome</keyword>
<dbReference type="InterPro" id="IPR050843">
    <property type="entry name" value="Glycosyl_Hydrlase_38"/>
</dbReference>
<dbReference type="Proteomes" id="UP000284702">
    <property type="component" value="Unassembled WGS sequence"/>
</dbReference>
<dbReference type="InterPro" id="IPR027291">
    <property type="entry name" value="Glyco_hydro_38_N_sf"/>
</dbReference>
<dbReference type="Pfam" id="PF01074">
    <property type="entry name" value="Glyco_hydro_38N"/>
    <property type="match status" value="1"/>
</dbReference>
<evidence type="ECO:0000259" key="1">
    <source>
        <dbReference type="Pfam" id="PF01074"/>
    </source>
</evidence>
<dbReference type="GO" id="GO:0006013">
    <property type="term" value="P:mannose metabolic process"/>
    <property type="evidence" value="ECO:0007669"/>
    <property type="project" value="InterPro"/>
</dbReference>
<organism evidence="2 3">
    <name type="scientific">Aphanomyces astaci</name>
    <name type="common">Crayfish plague agent</name>
    <dbReference type="NCBI Taxonomy" id="112090"/>
    <lineage>
        <taxon>Eukaryota</taxon>
        <taxon>Sar</taxon>
        <taxon>Stramenopiles</taxon>
        <taxon>Oomycota</taxon>
        <taxon>Saprolegniomycetes</taxon>
        <taxon>Saprolegniales</taxon>
        <taxon>Verrucalvaceae</taxon>
        <taxon>Aphanomyces</taxon>
    </lineage>
</organism>
<dbReference type="VEuPathDB" id="FungiDB:H257_15245"/>
<reference evidence="2" key="1">
    <citation type="submission" date="2018-07" db="EMBL/GenBank/DDBJ databases">
        <title>Annotation of Aphanomyces astaci genome assembly.</title>
        <authorList>
            <person name="Studholme D.J."/>
        </authorList>
    </citation>
    <scope>NUCLEOTIDE SEQUENCE [LARGE SCALE GENOMIC DNA]</scope>
    <source>
        <strain evidence="2">Pc</strain>
    </source>
</reference>
<dbReference type="InterPro" id="IPR011330">
    <property type="entry name" value="Glyco_hydro/deAcase_b/a-brl"/>
</dbReference>
<accession>A0A3R7WLK0</accession>